<dbReference type="EMBL" id="CP151505">
    <property type="protein sequence ID" value="WZN62026.1"/>
    <property type="molecule type" value="Genomic_DNA"/>
</dbReference>
<evidence type="ECO:0000256" key="3">
    <source>
        <dbReference type="ARBA" id="ARBA00022989"/>
    </source>
</evidence>
<keyword evidence="7" id="KW-1185">Reference proteome</keyword>
<dbReference type="GO" id="GO:1905515">
    <property type="term" value="P:non-motile cilium assembly"/>
    <property type="evidence" value="ECO:0007669"/>
    <property type="project" value="TreeGrafter"/>
</dbReference>
<feature type="transmembrane region" description="Helical" evidence="5">
    <location>
        <begin position="25"/>
        <end position="46"/>
    </location>
</feature>
<protein>
    <submittedName>
        <fullName evidence="6">Membrane protein</fullName>
    </submittedName>
</protein>
<dbReference type="Proteomes" id="UP001472866">
    <property type="component" value="Chromosome 05"/>
</dbReference>
<evidence type="ECO:0000256" key="1">
    <source>
        <dbReference type="ARBA" id="ARBA00004141"/>
    </source>
</evidence>
<evidence type="ECO:0000256" key="4">
    <source>
        <dbReference type="ARBA" id="ARBA00023136"/>
    </source>
</evidence>
<accession>A0AAX4P840</accession>
<reference evidence="6 7" key="1">
    <citation type="submission" date="2024-03" db="EMBL/GenBank/DDBJ databases">
        <title>Complete genome sequence of the green alga Chloropicon roscoffensis RCC1871.</title>
        <authorList>
            <person name="Lemieux C."/>
            <person name="Pombert J.-F."/>
            <person name="Otis C."/>
            <person name="Turmel M."/>
        </authorList>
    </citation>
    <scope>NUCLEOTIDE SEQUENCE [LARGE SCALE GENOMIC DNA]</scope>
    <source>
        <strain evidence="6 7">RCC1871</strain>
    </source>
</reference>
<dbReference type="AlphaFoldDB" id="A0AAX4P840"/>
<evidence type="ECO:0000256" key="5">
    <source>
        <dbReference type="SAM" id="Phobius"/>
    </source>
</evidence>
<keyword evidence="4 5" id="KW-0472">Membrane</keyword>
<evidence type="ECO:0000313" key="7">
    <source>
        <dbReference type="Proteomes" id="UP001472866"/>
    </source>
</evidence>
<dbReference type="GO" id="GO:0016020">
    <property type="term" value="C:membrane"/>
    <property type="evidence" value="ECO:0007669"/>
    <property type="project" value="UniProtKB-SubCell"/>
</dbReference>
<proteinExistence type="predicted"/>
<evidence type="ECO:0000256" key="2">
    <source>
        <dbReference type="ARBA" id="ARBA00022692"/>
    </source>
</evidence>
<organism evidence="6 7">
    <name type="scientific">Chloropicon roscoffensis</name>
    <dbReference type="NCBI Taxonomy" id="1461544"/>
    <lineage>
        <taxon>Eukaryota</taxon>
        <taxon>Viridiplantae</taxon>
        <taxon>Chlorophyta</taxon>
        <taxon>Chloropicophyceae</taxon>
        <taxon>Chloropicales</taxon>
        <taxon>Chloropicaceae</taxon>
        <taxon>Chloropicon</taxon>
    </lineage>
</organism>
<dbReference type="PANTHER" id="PTHR13531:SF6">
    <property type="entry name" value="TMEM (HUMAN TRANSMEMBRANE PROTEIN) HOMOLOG"/>
    <property type="match status" value="1"/>
</dbReference>
<dbReference type="GO" id="GO:0035869">
    <property type="term" value="C:ciliary transition zone"/>
    <property type="evidence" value="ECO:0007669"/>
    <property type="project" value="TreeGrafter"/>
</dbReference>
<dbReference type="InterPro" id="IPR019184">
    <property type="entry name" value="Uncharacterised_TM-17"/>
</dbReference>
<comment type="subcellular location">
    <subcellularLocation>
        <location evidence="1">Membrane</location>
        <topology evidence="1">Multi-pass membrane protein</topology>
    </subcellularLocation>
</comment>
<keyword evidence="2 5" id="KW-0812">Transmembrane</keyword>
<gene>
    <name evidence="6" type="ORF">HKI87_05g35620</name>
</gene>
<dbReference type="PANTHER" id="PTHR13531">
    <property type="entry name" value="GEO07735P1-RELATED-RELATED"/>
    <property type="match status" value="1"/>
</dbReference>
<keyword evidence="3 5" id="KW-1133">Transmembrane helix</keyword>
<name>A0AAX4P840_9CHLO</name>
<feature type="transmembrane region" description="Helical" evidence="5">
    <location>
        <begin position="121"/>
        <end position="141"/>
    </location>
</feature>
<sequence>MEGVDTVNSTNTSVSSSLLLQQLLFYNYYLSPAWFFSVVFIIVYRYGSGLSVSDPDEIRTAVLFLWLLAEPVRLWTGYSGNLKENVPILLVFWLLTFFVSTPVSFYFSFAQMDIKPYDKGINITVLVMLLLELGTGVYAAAKIMRSQSRKYYLEEYTSAVEKIHTN</sequence>
<feature type="transmembrane region" description="Helical" evidence="5">
    <location>
        <begin position="88"/>
        <end position="109"/>
    </location>
</feature>
<dbReference type="Pfam" id="PF09799">
    <property type="entry name" value="Transmemb_17"/>
    <property type="match status" value="1"/>
</dbReference>
<evidence type="ECO:0000313" key="6">
    <source>
        <dbReference type="EMBL" id="WZN62026.1"/>
    </source>
</evidence>